<name>A0AAV4ZL06_9HYPH</name>
<evidence type="ECO:0000256" key="1">
    <source>
        <dbReference type="SAM" id="MobiDB-lite"/>
    </source>
</evidence>
<gene>
    <name evidence="2" type="ORF">BHAOGJBA_2079</name>
</gene>
<reference evidence="2" key="2">
    <citation type="submission" date="2021-08" db="EMBL/GenBank/DDBJ databases">
        <authorList>
            <person name="Tani A."/>
            <person name="Ola A."/>
            <person name="Ogura Y."/>
            <person name="Katsura K."/>
            <person name="Hayashi T."/>
        </authorList>
    </citation>
    <scope>NUCLEOTIDE SEQUENCE</scope>
    <source>
        <strain evidence="2">DSM 16372</strain>
    </source>
</reference>
<dbReference type="AlphaFoldDB" id="A0AAV4ZL06"/>
<organism evidence="2 3">
    <name type="scientific">Methylobacterium hispanicum</name>
    <dbReference type="NCBI Taxonomy" id="270350"/>
    <lineage>
        <taxon>Bacteria</taxon>
        <taxon>Pseudomonadati</taxon>
        <taxon>Pseudomonadota</taxon>
        <taxon>Alphaproteobacteria</taxon>
        <taxon>Hyphomicrobiales</taxon>
        <taxon>Methylobacteriaceae</taxon>
        <taxon>Methylobacterium</taxon>
    </lineage>
</organism>
<sequence length="82" mass="9276">MPEDEIERAAAQDEDNPTTDEGHWARAAVGLPAHDEAPTKATIQASFDRDVVEFFKRGGRGYQARMNAVLRRYMEAEKERTP</sequence>
<proteinExistence type="predicted"/>
<evidence type="ECO:0000313" key="3">
    <source>
        <dbReference type="Proteomes" id="UP001055247"/>
    </source>
</evidence>
<dbReference type="Pfam" id="PF14384">
    <property type="entry name" value="BrnA_antitoxin"/>
    <property type="match status" value="1"/>
</dbReference>
<evidence type="ECO:0000313" key="2">
    <source>
        <dbReference type="EMBL" id="GJD88559.1"/>
    </source>
</evidence>
<dbReference type="RefSeq" id="WP_238229983.1">
    <property type="nucleotide sequence ID" value="NZ_BPQO01000007.1"/>
</dbReference>
<feature type="region of interest" description="Disordered" evidence="1">
    <location>
        <begin position="1"/>
        <end position="22"/>
    </location>
</feature>
<evidence type="ECO:0008006" key="4">
    <source>
        <dbReference type="Google" id="ProtNLM"/>
    </source>
</evidence>
<comment type="caution">
    <text evidence="2">The sequence shown here is derived from an EMBL/GenBank/DDBJ whole genome shotgun (WGS) entry which is preliminary data.</text>
</comment>
<feature type="compositionally biased region" description="Acidic residues" evidence="1">
    <location>
        <begin position="1"/>
        <end position="18"/>
    </location>
</feature>
<reference evidence="2" key="1">
    <citation type="journal article" date="2016" name="Front. Microbiol.">
        <title>Genome Sequence of the Piezophilic, Mesophilic Sulfate-Reducing Bacterium Desulfovibrio indicus J2T.</title>
        <authorList>
            <person name="Cao J."/>
            <person name="Maignien L."/>
            <person name="Shao Z."/>
            <person name="Alain K."/>
            <person name="Jebbar M."/>
        </authorList>
    </citation>
    <scope>NUCLEOTIDE SEQUENCE</scope>
    <source>
        <strain evidence="2">DSM 16372</strain>
    </source>
</reference>
<dbReference type="Proteomes" id="UP001055247">
    <property type="component" value="Unassembled WGS sequence"/>
</dbReference>
<dbReference type="EMBL" id="BPQO01000007">
    <property type="protein sequence ID" value="GJD88559.1"/>
    <property type="molecule type" value="Genomic_DNA"/>
</dbReference>
<dbReference type="InterPro" id="IPR025528">
    <property type="entry name" value="BrnA_antitoxin"/>
</dbReference>
<accession>A0AAV4ZL06</accession>
<keyword evidence="3" id="KW-1185">Reference proteome</keyword>
<protein>
    <recommendedName>
        <fullName evidence="4">3-oxoacyl-ACP synthase</fullName>
    </recommendedName>
</protein>